<feature type="transmembrane region" description="Helical" evidence="1">
    <location>
        <begin position="23"/>
        <end position="41"/>
    </location>
</feature>
<reference evidence="2 3" key="1">
    <citation type="submission" date="2024-08" db="EMBL/GenBank/DDBJ databases">
        <authorList>
            <person name="Cucini C."/>
            <person name="Frati F."/>
        </authorList>
    </citation>
    <scope>NUCLEOTIDE SEQUENCE [LARGE SCALE GENOMIC DNA]</scope>
</reference>
<keyword evidence="1" id="KW-0472">Membrane</keyword>
<gene>
    <name evidence="2" type="ORF">ODALV1_LOCUS572</name>
</gene>
<organism evidence="2 3">
    <name type="scientific">Orchesella dallaii</name>
    <dbReference type="NCBI Taxonomy" id="48710"/>
    <lineage>
        <taxon>Eukaryota</taxon>
        <taxon>Metazoa</taxon>
        <taxon>Ecdysozoa</taxon>
        <taxon>Arthropoda</taxon>
        <taxon>Hexapoda</taxon>
        <taxon>Collembola</taxon>
        <taxon>Entomobryomorpha</taxon>
        <taxon>Entomobryoidea</taxon>
        <taxon>Orchesellidae</taxon>
        <taxon>Orchesellinae</taxon>
        <taxon>Orchesella</taxon>
    </lineage>
</organism>
<dbReference type="EMBL" id="CAXLJM020000003">
    <property type="protein sequence ID" value="CAL8069015.1"/>
    <property type="molecule type" value="Genomic_DNA"/>
</dbReference>
<evidence type="ECO:0000313" key="2">
    <source>
        <dbReference type="EMBL" id="CAL8069015.1"/>
    </source>
</evidence>
<sequence>MCLSTQAIPYIPIQLPSSWLDRLVKVIVCIGLILLGIYFIGYHSRGEIMEKPAVFNTTKRIECYHCISTSKNLSYPDMLVEEKCKYEPTNLKLCEEGETCWSSEFGMHRTFMRSCMQRIHYKEGCTNLTKPWLSTTCICNTNRCL</sequence>
<proteinExistence type="predicted"/>
<name>A0ABP1PM13_9HEXA</name>
<keyword evidence="1" id="KW-1133">Transmembrane helix</keyword>
<keyword evidence="1" id="KW-0812">Transmembrane</keyword>
<evidence type="ECO:0000256" key="1">
    <source>
        <dbReference type="SAM" id="Phobius"/>
    </source>
</evidence>
<accession>A0ABP1PM13</accession>
<evidence type="ECO:0000313" key="3">
    <source>
        <dbReference type="Proteomes" id="UP001642540"/>
    </source>
</evidence>
<keyword evidence="3" id="KW-1185">Reference proteome</keyword>
<comment type="caution">
    <text evidence="2">The sequence shown here is derived from an EMBL/GenBank/DDBJ whole genome shotgun (WGS) entry which is preliminary data.</text>
</comment>
<protein>
    <submittedName>
        <fullName evidence="2">Uncharacterized protein</fullName>
    </submittedName>
</protein>
<dbReference type="Proteomes" id="UP001642540">
    <property type="component" value="Unassembled WGS sequence"/>
</dbReference>